<dbReference type="InterPro" id="IPR029068">
    <property type="entry name" value="Glyas_Bleomycin-R_OHBP_Dase"/>
</dbReference>
<feature type="domain" description="VOC" evidence="4">
    <location>
        <begin position="1"/>
        <end position="119"/>
    </location>
</feature>
<organism evidence="5 6">
    <name type="scientific">Lomentospora prolificans</name>
    <dbReference type="NCBI Taxonomy" id="41688"/>
    <lineage>
        <taxon>Eukaryota</taxon>
        <taxon>Fungi</taxon>
        <taxon>Dikarya</taxon>
        <taxon>Ascomycota</taxon>
        <taxon>Pezizomycotina</taxon>
        <taxon>Sordariomycetes</taxon>
        <taxon>Hypocreomycetidae</taxon>
        <taxon>Microascales</taxon>
        <taxon>Microascaceae</taxon>
        <taxon>Lomentospora</taxon>
    </lineage>
</organism>
<proteinExistence type="inferred from homology"/>
<dbReference type="InterPro" id="IPR000335">
    <property type="entry name" value="Bleomycin-R"/>
</dbReference>
<evidence type="ECO:0000313" key="6">
    <source>
        <dbReference type="Proteomes" id="UP000233524"/>
    </source>
</evidence>
<sequence>MSHSTPNLPSRDFDATLRFYMTLGFEEKWHDEGWMILHRDGLVLEFFPHPELDPATSWFSCCLRLDDLDSFYRDCIAAGIPESDKGAPRLHKPALEEDSGLRIGALIDPDGTLLRLIQN</sequence>
<dbReference type="OrthoDB" id="5370137at2759"/>
<dbReference type="EMBL" id="NLAX01000696">
    <property type="protein sequence ID" value="PKS08433.1"/>
    <property type="molecule type" value="Genomic_DNA"/>
</dbReference>
<dbReference type="GO" id="GO:0046677">
    <property type="term" value="P:response to antibiotic"/>
    <property type="evidence" value="ECO:0007669"/>
    <property type="project" value="UniProtKB-KW"/>
</dbReference>
<evidence type="ECO:0000256" key="2">
    <source>
        <dbReference type="ARBA" id="ARBA00021572"/>
    </source>
</evidence>
<dbReference type="Proteomes" id="UP000233524">
    <property type="component" value="Unassembled WGS sequence"/>
</dbReference>
<protein>
    <recommendedName>
        <fullName evidence="2">Bleomycin resistance protein</fullName>
    </recommendedName>
</protein>
<evidence type="ECO:0000256" key="3">
    <source>
        <dbReference type="ARBA" id="ARBA00023251"/>
    </source>
</evidence>
<dbReference type="AlphaFoldDB" id="A0A2N3N7L5"/>
<dbReference type="VEuPathDB" id="FungiDB:jhhlp_005144"/>
<evidence type="ECO:0000259" key="4">
    <source>
        <dbReference type="PROSITE" id="PS51819"/>
    </source>
</evidence>
<evidence type="ECO:0000313" key="5">
    <source>
        <dbReference type="EMBL" id="PKS08433.1"/>
    </source>
</evidence>
<dbReference type="InterPro" id="IPR004360">
    <property type="entry name" value="Glyas_Fos-R_dOase_dom"/>
</dbReference>
<accession>A0A2N3N7L5</accession>
<comment type="similarity">
    <text evidence="1">Belongs to the bleomycin resistance protein family.</text>
</comment>
<keyword evidence="3" id="KW-0046">Antibiotic resistance</keyword>
<evidence type="ECO:0000256" key="1">
    <source>
        <dbReference type="ARBA" id="ARBA00011051"/>
    </source>
</evidence>
<name>A0A2N3N7L5_9PEZI</name>
<keyword evidence="6" id="KW-1185">Reference proteome</keyword>
<dbReference type="PROSITE" id="PS51819">
    <property type="entry name" value="VOC"/>
    <property type="match status" value="1"/>
</dbReference>
<dbReference type="InterPro" id="IPR037523">
    <property type="entry name" value="VOC_core"/>
</dbReference>
<dbReference type="Pfam" id="PF00903">
    <property type="entry name" value="Glyoxalase"/>
    <property type="match status" value="1"/>
</dbReference>
<dbReference type="InParanoid" id="A0A2N3N7L5"/>
<gene>
    <name evidence="5" type="ORF">jhhlp_005144</name>
</gene>
<reference evidence="5 6" key="1">
    <citation type="journal article" date="2017" name="G3 (Bethesda)">
        <title>First Draft Genome Sequence of the Pathogenic Fungus Lomentospora prolificans (Formerly Scedosporium prolificans).</title>
        <authorList>
            <person name="Luo R."/>
            <person name="Zimin A."/>
            <person name="Workman R."/>
            <person name="Fan Y."/>
            <person name="Pertea G."/>
            <person name="Grossman N."/>
            <person name="Wear M.P."/>
            <person name="Jia B."/>
            <person name="Miller H."/>
            <person name="Casadevall A."/>
            <person name="Timp W."/>
            <person name="Zhang S.X."/>
            <person name="Salzberg S.L."/>
        </authorList>
    </citation>
    <scope>NUCLEOTIDE SEQUENCE [LARGE SCALE GENOMIC DNA]</scope>
    <source>
        <strain evidence="5 6">JHH-5317</strain>
    </source>
</reference>
<dbReference type="Gene3D" id="3.10.180.10">
    <property type="entry name" value="2,3-Dihydroxybiphenyl 1,2-Dioxygenase, domain 1"/>
    <property type="match status" value="1"/>
</dbReference>
<comment type="caution">
    <text evidence="5">The sequence shown here is derived from an EMBL/GenBank/DDBJ whole genome shotgun (WGS) entry which is preliminary data.</text>
</comment>
<dbReference type="PRINTS" id="PR00311">
    <property type="entry name" value="BLEOMYCINRST"/>
</dbReference>
<dbReference type="SUPFAM" id="SSF54593">
    <property type="entry name" value="Glyoxalase/Bleomycin resistance protein/Dihydroxybiphenyl dioxygenase"/>
    <property type="match status" value="1"/>
</dbReference>
<dbReference type="CDD" id="cd08350">
    <property type="entry name" value="BLMT_like"/>
    <property type="match status" value="1"/>
</dbReference>